<comment type="caution">
    <text evidence="7">The sequence shown here is derived from an EMBL/GenBank/DDBJ whole genome shotgun (WGS) entry which is preliminary data.</text>
</comment>
<reference evidence="7 8" key="1">
    <citation type="submission" date="2020-04" db="EMBL/GenBank/DDBJ databases">
        <title>Flammeovirga sp. SR4, a novel species isolated from seawater.</title>
        <authorList>
            <person name="Wang X."/>
        </authorList>
    </citation>
    <scope>NUCLEOTIDE SEQUENCE [LARGE SCALE GENOMIC DNA]</scope>
    <source>
        <strain evidence="7 8">ATCC 23126</strain>
    </source>
</reference>
<evidence type="ECO:0000256" key="1">
    <source>
        <dbReference type="ARBA" id="ARBA00004651"/>
    </source>
</evidence>
<dbReference type="AlphaFoldDB" id="A0A7X9P292"/>
<feature type="transmembrane region" description="Helical" evidence="6">
    <location>
        <begin position="111"/>
        <end position="134"/>
    </location>
</feature>
<dbReference type="RefSeq" id="WP_169656003.1">
    <property type="nucleotide sequence ID" value="NZ_JABANE010000013.1"/>
</dbReference>
<keyword evidence="5 6" id="KW-0472">Membrane</keyword>
<feature type="transmembrane region" description="Helical" evidence="6">
    <location>
        <begin position="49"/>
        <end position="65"/>
    </location>
</feature>
<evidence type="ECO:0000256" key="4">
    <source>
        <dbReference type="ARBA" id="ARBA00022989"/>
    </source>
</evidence>
<dbReference type="Pfam" id="PF13440">
    <property type="entry name" value="Polysacc_synt_3"/>
    <property type="match status" value="1"/>
</dbReference>
<protein>
    <submittedName>
        <fullName evidence="7">Oligosaccharide flippase family protein</fullName>
    </submittedName>
</protein>
<evidence type="ECO:0000256" key="3">
    <source>
        <dbReference type="ARBA" id="ARBA00022692"/>
    </source>
</evidence>
<dbReference type="Proteomes" id="UP000576082">
    <property type="component" value="Unassembled WGS sequence"/>
</dbReference>
<dbReference type="GO" id="GO:0005886">
    <property type="term" value="C:plasma membrane"/>
    <property type="evidence" value="ECO:0007669"/>
    <property type="project" value="UniProtKB-SubCell"/>
</dbReference>
<dbReference type="PANTHER" id="PTHR30250">
    <property type="entry name" value="PST FAMILY PREDICTED COLANIC ACID TRANSPORTER"/>
    <property type="match status" value="1"/>
</dbReference>
<gene>
    <name evidence="7" type="ORF">HHU12_06815</name>
</gene>
<organism evidence="7 8">
    <name type="scientific">Flammeovirga aprica JL-4</name>
    <dbReference type="NCBI Taxonomy" id="694437"/>
    <lineage>
        <taxon>Bacteria</taxon>
        <taxon>Pseudomonadati</taxon>
        <taxon>Bacteroidota</taxon>
        <taxon>Cytophagia</taxon>
        <taxon>Cytophagales</taxon>
        <taxon>Flammeovirgaceae</taxon>
        <taxon>Flammeovirga</taxon>
    </lineage>
</organism>
<evidence type="ECO:0000256" key="6">
    <source>
        <dbReference type="SAM" id="Phobius"/>
    </source>
</evidence>
<feature type="transmembrane region" description="Helical" evidence="6">
    <location>
        <begin position="85"/>
        <end position="105"/>
    </location>
</feature>
<feature type="transmembrane region" description="Helical" evidence="6">
    <location>
        <begin position="170"/>
        <end position="190"/>
    </location>
</feature>
<name>A0A7X9P292_9BACT</name>
<dbReference type="InterPro" id="IPR050833">
    <property type="entry name" value="Poly_Biosynth_Transport"/>
</dbReference>
<evidence type="ECO:0000313" key="8">
    <source>
        <dbReference type="Proteomes" id="UP000576082"/>
    </source>
</evidence>
<keyword evidence="4 6" id="KW-1133">Transmembrane helix</keyword>
<keyword evidence="3 6" id="KW-0812">Transmembrane</keyword>
<dbReference type="PANTHER" id="PTHR30250:SF11">
    <property type="entry name" value="O-ANTIGEN TRANSPORTER-RELATED"/>
    <property type="match status" value="1"/>
</dbReference>
<dbReference type="EMBL" id="JABANE010000013">
    <property type="protein sequence ID" value="NME67672.1"/>
    <property type="molecule type" value="Genomic_DNA"/>
</dbReference>
<feature type="transmembrane region" description="Helical" evidence="6">
    <location>
        <begin position="360"/>
        <end position="380"/>
    </location>
</feature>
<comment type="subcellular location">
    <subcellularLocation>
        <location evidence="1">Cell membrane</location>
        <topology evidence="1">Multi-pass membrane protein</topology>
    </subcellularLocation>
</comment>
<sequence length="412" mass="47306">MINLNKYLKSDFNQNVLKIFSGSTISSLIPLLFMPILSRMYLPSEFGKYAIYNAIIAIMINFLSGKYERAITVEADLNKSRLLSVICFILSVCLSILLVPVYLLISHFLEINILIIVLGCFFNSIYQTSNFIFIKEGLYSDLAKRDIYKSTFLILLQIVFFYTFKSINGLIIGQLLSTFLIILVSFFRMYQKDILIKNLNIKEIIELLVLYSNFPKFTIFSNALNSLTNQLPVFFLKKYFSDNSIIGNYSMSSKVVSIPNRLISNSISQVFRNEAAIEYNTIGNCRDIFVKTLIKLLLLSIFPSLALLFFGKDLFIFFFGDNWSLAGEYAQILSPFLFFRFISSPMTDVYHIVGKQSLDLLWQMLLFTLIVLSAIISINLESSKSFIVLFSLSYSLAYIINLILTFRLSKQK</sequence>
<evidence type="ECO:0000313" key="7">
    <source>
        <dbReference type="EMBL" id="NME67672.1"/>
    </source>
</evidence>
<evidence type="ECO:0000256" key="2">
    <source>
        <dbReference type="ARBA" id="ARBA00022475"/>
    </source>
</evidence>
<evidence type="ECO:0000256" key="5">
    <source>
        <dbReference type="ARBA" id="ARBA00023136"/>
    </source>
</evidence>
<feature type="transmembrane region" description="Helical" evidence="6">
    <location>
        <begin position="296"/>
        <end position="320"/>
    </location>
</feature>
<keyword evidence="8" id="KW-1185">Reference proteome</keyword>
<feature type="transmembrane region" description="Helical" evidence="6">
    <location>
        <begin position="146"/>
        <end position="164"/>
    </location>
</feature>
<accession>A0A7X9P292</accession>
<keyword evidence="2" id="KW-1003">Cell membrane</keyword>
<feature type="transmembrane region" description="Helical" evidence="6">
    <location>
        <begin position="386"/>
        <end position="406"/>
    </location>
</feature>
<feature type="transmembrane region" description="Helical" evidence="6">
    <location>
        <begin position="16"/>
        <end position="37"/>
    </location>
</feature>
<proteinExistence type="predicted"/>